<name>A0AAE6QJQ5_9PSED</name>
<protein>
    <submittedName>
        <fullName evidence="1">Uncharacterized protein</fullName>
    </submittedName>
</protein>
<accession>A0AAE6QJQ5</accession>
<dbReference type="EMBL" id="CP046441">
    <property type="protein sequence ID" value="QGT82100.1"/>
    <property type="molecule type" value="Genomic_DNA"/>
</dbReference>
<dbReference type="AlphaFoldDB" id="A0AAE6QJQ5"/>
<reference evidence="1 2" key="1">
    <citation type="submission" date="2019-11" db="EMBL/GenBank/DDBJ databases">
        <title>Complete genome sequence of Pseudomonas syringae pv. coronafaciens isolate B19001 originated in imported oat cereal.</title>
        <authorList>
            <person name="Kim S.M."/>
            <person name="Lee B.C."/>
            <person name="Seo S.J."/>
            <person name="Lee J.E."/>
            <person name="Choi N.J."/>
            <person name="Park J.H."/>
        </authorList>
    </citation>
    <scope>NUCLEOTIDE SEQUENCE [LARGE SCALE GENOMIC DNA]</scope>
    <source>
        <strain evidence="1 2">B19001</strain>
    </source>
</reference>
<organism evidence="1 2">
    <name type="scientific">Pseudomonas coronafaciens pv. coronafaciens</name>
    <dbReference type="NCBI Taxonomy" id="235275"/>
    <lineage>
        <taxon>Bacteria</taxon>
        <taxon>Pseudomonadati</taxon>
        <taxon>Pseudomonadota</taxon>
        <taxon>Gammaproteobacteria</taxon>
        <taxon>Pseudomonadales</taxon>
        <taxon>Pseudomonadaceae</taxon>
        <taxon>Pseudomonas</taxon>
        <taxon>Pseudomonas coronafaciens</taxon>
    </lineage>
</organism>
<evidence type="ECO:0000313" key="2">
    <source>
        <dbReference type="Proteomes" id="UP000423413"/>
    </source>
</evidence>
<dbReference type="RefSeq" id="WP_147458945.1">
    <property type="nucleotide sequence ID" value="NZ_CP046441.1"/>
</dbReference>
<gene>
    <name evidence="1" type="ORF">GMO17_13350</name>
</gene>
<proteinExistence type="predicted"/>
<sequence length="119" mass="12641">MAATNSTQASFSPRESSIPLTFVSVPEREKISCSISGIPAVDPLGLVGFHVSVDESVESDTVSYGCVVLGYLSGCVPMGVESKLLLRQDGYEDGLYDEYVPLSALIITAIDDKKSIYGS</sequence>
<dbReference type="Proteomes" id="UP000423413">
    <property type="component" value="Chromosome"/>
</dbReference>
<evidence type="ECO:0000313" key="1">
    <source>
        <dbReference type="EMBL" id="QGT82100.1"/>
    </source>
</evidence>